<evidence type="ECO:0000259" key="1">
    <source>
        <dbReference type="Pfam" id="PF13088"/>
    </source>
</evidence>
<dbReference type="SUPFAM" id="SSF50939">
    <property type="entry name" value="Sialidases"/>
    <property type="match status" value="1"/>
</dbReference>
<dbReference type="EMBL" id="JAHZIK010003245">
    <property type="protein sequence ID" value="MBW7461757.1"/>
    <property type="molecule type" value="Genomic_DNA"/>
</dbReference>
<accession>A0ABS7CLS1</accession>
<name>A0ABS7CLS1_9BACL</name>
<feature type="non-terminal residue" evidence="2">
    <location>
        <position position="1"/>
    </location>
</feature>
<gene>
    <name evidence="2" type="ORF">K0U00_47670</name>
</gene>
<dbReference type="PANTHER" id="PTHR43752">
    <property type="entry name" value="BNR/ASP-BOX REPEAT FAMILY PROTEIN"/>
    <property type="match status" value="1"/>
</dbReference>
<feature type="non-terminal residue" evidence="2">
    <location>
        <position position="160"/>
    </location>
</feature>
<proteinExistence type="predicted"/>
<evidence type="ECO:0000313" key="3">
    <source>
        <dbReference type="Proteomes" id="UP001519887"/>
    </source>
</evidence>
<protein>
    <submittedName>
        <fullName evidence="2">Exo-alpha-sialidase</fullName>
    </submittedName>
</protein>
<dbReference type="Gene3D" id="2.120.10.10">
    <property type="match status" value="1"/>
</dbReference>
<dbReference type="InterPro" id="IPR011040">
    <property type="entry name" value="Sialidase"/>
</dbReference>
<feature type="domain" description="Sialidase" evidence="1">
    <location>
        <begin position="2"/>
        <end position="160"/>
    </location>
</feature>
<reference evidence="2 3" key="1">
    <citation type="submission" date="2021-07" db="EMBL/GenBank/DDBJ databases">
        <title>Paenibacillus radiodurans sp. nov., isolated from the southeastern edge of Tengger Desert.</title>
        <authorList>
            <person name="Zhang G."/>
        </authorList>
    </citation>
    <scope>NUCLEOTIDE SEQUENCE [LARGE SCALE GENOMIC DNA]</scope>
    <source>
        <strain evidence="2 3">CCM 7311</strain>
    </source>
</reference>
<dbReference type="CDD" id="cd15482">
    <property type="entry name" value="Sialidase_non-viral"/>
    <property type="match status" value="1"/>
</dbReference>
<comment type="caution">
    <text evidence="2">The sequence shown here is derived from an EMBL/GenBank/DDBJ whole genome shotgun (WGS) entry which is preliminary data.</text>
</comment>
<organism evidence="2 3">
    <name type="scientific">Paenibacillus sepulcri</name>
    <dbReference type="NCBI Taxonomy" id="359917"/>
    <lineage>
        <taxon>Bacteria</taxon>
        <taxon>Bacillati</taxon>
        <taxon>Bacillota</taxon>
        <taxon>Bacilli</taxon>
        <taxon>Bacillales</taxon>
        <taxon>Paenibacillaceae</taxon>
        <taxon>Paenibacillus</taxon>
    </lineage>
</organism>
<sequence length="160" mass="17481">VWSSPEKLADQDDMPHWNPVLFRRDDGLILLYYKIGKTISSWTTMVMSSVDGGITWSLPKQLVEGDVGGRGPVKNKPVILSDGTIAAPASLEPAWDAFVDLSRDGGETWVRSETVPLDHSVLLGKGIIQPAIWESHPGIVHMLTRSTEGAIYRSDSRDGG</sequence>
<dbReference type="Pfam" id="PF13088">
    <property type="entry name" value="BNR_2"/>
    <property type="match status" value="1"/>
</dbReference>
<dbReference type="PANTHER" id="PTHR43752:SF2">
    <property type="entry name" value="BNR_ASP-BOX REPEAT FAMILY PROTEIN"/>
    <property type="match status" value="1"/>
</dbReference>
<keyword evidence="3" id="KW-1185">Reference proteome</keyword>
<evidence type="ECO:0000313" key="2">
    <source>
        <dbReference type="EMBL" id="MBW7461757.1"/>
    </source>
</evidence>
<dbReference type="InterPro" id="IPR036278">
    <property type="entry name" value="Sialidase_sf"/>
</dbReference>
<dbReference type="Proteomes" id="UP001519887">
    <property type="component" value="Unassembled WGS sequence"/>
</dbReference>